<dbReference type="Proteomes" id="UP000196435">
    <property type="component" value="Unassembled WGS sequence"/>
</dbReference>
<evidence type="ECO:0000313" key="3">
    <source>
        <dbReference type="Proteomes" id="UP000196435"/>
    </source>
</evidence>
<evidence type="ECO:0000313" key="1">
    <source>
        <dbReference type="EMBL" id="PHM33104.1"/>
    </source>
</evidence>
<dbReference type="Gene3D" id="3.40.390.10">
    <property type="entry name" value="Collagenase (Catalytic Domain)"/>
    <property type="match status" value="1"/>
</dbReference>
<dbReference type="InterPro" id="IPR024079">
    <property type="entry name" value="MetalloPept_cat_dom_sf"/>
</dbReference>
<reference evidence="3" key="1">
    <citation type="submission" date="2016-12" db="EMBL/GenBank/DDBJ databases">
        <authorList>
            <person name="Gaudriault S."/>
        </authorList>
    </citation>
    <scope>NUCLEOTIDE SEQUENCE [LARGE SCALE GENOMIC DNA]</scope>
    <source>
        <strain evidence="3">HGB1681 (deposited as PTA-6826 in the American Type Culture Collection)</strain>
    </source>
</reference>
<dbReference type="AlphaFoldDB" id="A0A1N6MXR0"/>
<name>A0A1N6MXR0_9GAMM</name>
<dbReference type="GO" id="GO:0008237">
    <property type="term" value="F:metallopeptidase activity"/>
    <property type="evidence" value="ECO:0007669"/>
    <property type="project" value="InterPro"/>
</dbReference>
<reference evidence="1 4" key="3">
    <citation type="journal article" date="2017" name="Nat. Microbiol.">
        <title>Natural product diversity associated with the nematode symbionts Photorhabdus and Xenorhabdus.</title>
        <authorList>
            <person name="Tobias N.J."/>
            <person name="Wolff H."/>
            <person name="Djahanschiri B."/>
            <person name="Grundmann F."/>
            <person name="Kronenwerth M."/>
            <person name="Shi Y.M."/>
            <person name="Simonyi S."/>
            <person name="Grun P."/>
            <person name="Shapiro-Ilan D."/>
            <person name="Pidot S.J."/>
            <person name="Stinear T.P."/>
            <person name="Ebersberger I."/>
            <person name="Bode H.B."/>
        </authorList>
    </citation>
    <scope>NUCLEOTIDE SEQUENCE [LARGE SCALE GENOMIC DNA]</scope>
    <source>
        <strain evidence="1 4">DSM 16336</strain>
    </source>
</reference>
<dbReference type="EMBL" id="FTLG01000186">
    <property type="protein sequence ID" value="SIP73626.1"/>
    <property type="molecule type" value="Genomic_DNA"/>
</dbReference>
<organism evidence="2 3">
    <name type="scientific">Xenorhabdus innexi</name>
    <dbReference type="NCBI Taxonomy" id="290109"/>
    <lineage>
        <taxon>Bacteria</taxon>
        <taxon>Pseudomonadati</taxon>
        <taxon>Pseudomonadota</taxon>
        <taxon>Gammaproteobacteria</taxon>
        <taxon>Enterobacterales</taxon>
        <taxon>Morganellaceae</taxon>
        <taxon>Xenorhabdus</taxon>
    </lineage>
</organism>
<proteinExistence type="predicted"/>
<dbReference type="EMBL" id="NIBU01000037">
    <property type="protein sequence ID" value="PHM33104.1"/>
    <property type="molecule type" value="Genomic_DNA"/>
</dbReference>
<reference evidence="2" key="2">
    <citation type="submission" date="2016-12" db="EMBL/GenBank/DDBJ databases">
        <authorList>
            <person name="Song W.-J."/>
            <person name="Kurnit D.M."/>
        </authorList>
    </citation>
    <scope>NUCLEOTIDE SEQUENCE [LARGE SCALE GENOMIC DNA]</scope>
    <source>
        <strain evidence="2">HGB1681</strain>
    </source>
</reference>
<protein>
    <submittedName>
        <fullName evidence="2">Uncharacterized protein</fullName>
    </submittedName>
</protein>
<evidence type="ECO:0000313" key="2">
    <source>
        <dbReference type="EMBL" id="SIP73626.1"/>
    </source>
</evidence>
<accession>A0A1N6MXR0</accession>
<gene>
    <name evidence="1" type="ORF">Xinn_02775</name>
    <name evidence="2" type="ORF">XIS1_440001</name>
</gene>
<sequence length="328" mass="37572">MLSGLNVMNKNPFLRNIFLILSIIFILPKISFAEEIIKYRVDTSQSENDQNYNPVSAYGGSIIYTIPPGGAIVRVSFDEHSHVIDYTDQIALAVDYWRRFIRDVYPQLTIRQVRFGEQANFSIGYSLSNLISRTTALEPAIAYIPNSDNINTTVMAGYNLANQYGIYIDNYITVINDETISTIMRSFRDVHNSGDAVKRFMYILLVRHLGYALGFVPDNPNVDLFRNMIPWYSPELYYISLNDSASPRLMYRNNTSDYIQDLVSFDEEEDALDINNIHLSPQEEMVARMCLGFDVVMALSKNNREKNRLCNTKTITYPLIARIMVIVG</sequence>
<dbReference type="Proteomes" id="UP000224871">
    <property type="component" value="Unassembled WGS sequence"/>
</dbReference>
<evidence type="ECO:0000313" key="4">
    <source>
        <dbReference type="Proteomes" id="UP000224871"/>
    </source>
</evidence>
<keyword evidence="4" id="KW-1185">Reference proteome</keyword>